<evidence type="ECO:0000259" key="2">
    <source>
        <dbReference type="Pfam" id="PF04366"/>
    </source>
</evidence>
<protein>
    <submittedName>
        <fullName evidence="3">SH3 domain-containing protein</fullName>
    </submittedName>
</protein>
<keyword evidence="4" id="KW-1185">Reference proteome</keyword>
<dbReference type="GO" id="GO:0035091">
    <property type="term" value="F:phosphatidylinositol binding"/>
    <property type="evidence" value="ECO:0007669"/>
    <property type="project" value="TreeGrafter"/>
</dbReference>
<evidence type="ECO:0000256" key="1">
    <source>
        <dbReference type="SAM" id="MobiDB-lite"/>
    </source>
</evidence>
<dbReference type="PANTHER" id="PTHR15629:SF2">
    <property type="entry name" value="SH3 DOMAIN-CONTAINING YSC84-LIKE PROTEIN 1"/>
    <property type="match status" value="1"/>
</dbReference>
<dbReference type="AlphaFoldDB" id="A0AAD6MXL3"/>
<name>A0AAD6MXL3_9EURO</name>
<dbReference type="InterPro" id="IPR007461">
    <property type="entry name" value="Ysc84_actin-binding"/>
</dbReference>
<dbReference type="GO" id="GO:0051015">
    <property type="term" value="F:actin filament binding"/>
    <property type="evidence" value="ECO:0007669"/>
    <property type="project" value="TreeGrafter"/>
</dbReference>
<dbReference type="Proteomes" id="UP001215712">
    <property type="component" value="Unassembled WGS sequence"/>
</dbReference>
<gene>
    <name evidence="3" type="ORF">N7493_004802</name>
</gene>
<dbReference type="PANTHER" id="PTHR15629">
    <property type="entry name" value="SH3YL1 PROTEIN"/>
    <property type="match status" value="1"/>
</dbReference>
<feature type="domain" description="Ysc84 actin-binding" evidence="2">
    <location>
        <begin position="96"/>
        <end position="219"/>
    </location>
</feature>
<dbReference type="GO" id="GO:0030479">
    <property type="term" value="C:actin cortical patch"/>
    <property type="evidence" value="ECO:0007669"/>
    <property type="project" value="TreeGrafter"/>
</dbReference>
<evidence type="ECO:0000313" key="3">
    <source>
        <dbReference type="EMBL" id="KAJ5728472.1"/>
    </source>
</evidence>
<proteinExistence type="predicted"/>
<dbReference type="Pfam" id="PF04366">
    <property type="entry name" value="Ysc84"/>
    <property type="match status" value="1"/>
</dbReference>
<evidence type="ECO:0000313" key="4">
    <source>
        <dbReference type="Proteomes" id="UP001215712"/>
    </source>
</evidence>
<dbReference type="GO" id="GO:0051666">
    <property type="term" value="P:actin cortical patch localization"/>
    <property type="evidence" value="ECO:0007669"/>
    <property type="project" value="TreeGrafter"/>
</dbReference>
<feature type="compositionally biased region" description="Polar residues" evidence="1">
    <location>
        <begin position="337"/>
        <end position="354"/>
    </location>
</feature>
<dbReference type="GO" id="GO:0051017">
    <property type="term" value="P:actin filament bundle assembly"/>
    <property type="evidence" value="ECO:0007669"/>
    <property type="project" value="TreeGrafter"/>
</dbReference>
<accession>A0AAD6MXL3</accession>
<sequence length="390" mass="41378">MPSKKDIAGARNPIHNTNSSISECEKAATIIDSFINAKVVSDGGIPRKILTRAKALIICSLTRWGFIGSGRFGSGVIVLRLPNGNWSAPSAVSLAGLGIGPLLGVEVTNFVFVLSTDEAVEKFVQSGHIHLGLNLSFALGSGRSTESGGIAGSKGISGFYSYSKTRGVYAGVSAEFGLVLERSSANKRIYDRKLTAAHLATGQVPIPREAKRLMRILNSDGVRITSKIAADNPDASGLQSLGREMPHQHELADLSNLGPGLSENDTSEAHWSGLSSPGLTKPRHLNKVPRELQGDTYPRPDSADTGKPAEPAPVFELDPQHTSMVAASEDFSRESMRSSTVASSHHMSLQSSVGNPLEREASLLTTPGIPESPTKEEHHTQESTGQTETA</sequence>
<organism evidence="3 4">
    <name type="scientific">Penicillium malachiteum</name>
    <dbReference type="NCBI Taxonomy" id="1324776"/>
    <lineage>
        <taxon>Eukaryota</taxon>
        <taxon>Fungi</taxon>
        <taxon>Dikarya</taxon>
        <taxon>Ascomycota</taxon>
        <taxon>Pezizomycotina</taxon>
        <taxon>Eurotiomycetes</taxon>
        <taxon>Eurotiomycetidae</taxon>
        <taxon>Eurotiales</taxon>
        <taxon>Aspergillaceae</taxon>
        <taxon>Penicillium</taxon>
    </lineage>
</organism>
<reference evidence="3" key="2">
    <citation type="submission" date="2023-01" db="EMBL/GenBank/DDBJ databases">
        <authorList>
            <person name="Petersen C."/>
        </authorList>
    </citation>
    <scope>NUCLEOTIDE SEQUENCE</scope>
    <source>
        <strain evidence="3">IBT 17514</strain>
    </source>
</reference>
<feature type="region of interest" description="Disordered" evidence="1">
    <location>
        <begin position="253"/>
        <end position="390"/>
    </location>
</feature>
<reference evidence="3" key="1">
    <citation type="journal article" date="2023" name="IMA Fungus">
        <title>Comparative genomic study of the Penicillium genus elucidates a diverse pangenome and 15 lateral gene transfer events.</title>
        <authorList>
            <person name="Petersen C."/>
            <person name="Sorensen T."/>
            <person name="Nielsen M.R."/>
            <person name="Sondergaard T.E."/>
            <person name="Sorensen J.L."/>
            <person name="Fitzpatrick D.A."/>
            <person name="Frisvad J.C."/>
            <person name="Nielsen K.L."/>
        </authorList>
    </citation>
    <scope>NUCLEOTIDE SEQUENCE</scope>
    <source>
        <strain evidence="3">IBT 17514</strain>
    </source>
</reference>
<dbReference type="EMBL" id="JAQJAN010000005">
    <property type="protein sequence ID" value="KAJ5728472.1"/>
    <property type="molecule type" value="Genomic_DNA"/>
</dbReference>
<dbReference type="InterPro" id="IPR051702">
    <property type="entry name" value="SH3_domain_YSC84-like"/>
</dbReference>
<comment type="caution">
    <text evidence="3">The sequence shown here is derived from an EMBL/GenBank/DDBJ whole genome shotgun (WGS) entry which is preliminary data.</text>
</comment>